<name>A0A2D2D7I2_METT3</name>
<dbReference type="EMBL" id="CP023740">
    <property type="protein sequence ID" value="ATQ70933.1"/>
    <property type="molecule type" value="Genomic_DNA"/>
</dbReference>
<evidence type="ECO:0000313" key="4">
    <source>
        <dbReference type="Proteomes" id="UP000230709"/>
    </source>
</evidence>
<gene>
    <name evidence="3" type="ORF">CQW49_23565</name>
</gene>
<reference evidence="4" key="1">
    <citation type="submission" date="2017-10" db="EMBL/GenBank/DDBJ databases">
        <title>Completed PacBio SMRT sequence of Methylosinus trichosporium OB3b reveals presence of a third large plasmid.</title>
        <authorList>
            <person name="Charles T.C."/>
            <person name="Lynch M.D.J."/>
            <person name="Heil J.R."/>
            <person name="Cheng J."/>
        </authorList>
    </citation>
    <scope>NUCLEOTIDE SEQUENCE [LARGE SCALE GENOMIC DNA]</scope>
    <source>
        <strain evidence="4">OB3b</strain>
        <plasmid evidence="4">pob3b3</plasmid>
    </source>
</reference>
<dbReference type="Gene3D" id="2.30.42.10">
    <property type="match status" value="1"/>
</dbReference>
<keyword evidence="4" id="KW-1185">Reference proteome</keyword>
<accession>A0A2D2D7I2</accession>
<organism evidence="3 4">
    <name type="scientific">Methylosinus trichosporium (strain ATCC 35070 / NCIMB 11131 / UNIQEM 75 / OB3b)</name>
    <dbReference type="NCBI Taxonomy" id="595536"/>
    <lineage>
        <taxon>Bacteria</taxon>
        <taxon>Pseudomonadati</taxon>
        <taxon>Pseudomonadota</taxon>
        <taxon>Alphaproteobacteria</taxon>
        <taxon>Hyphomicrobiales</taxon>
        <taxon>Methylocystaceae</taxon>
        <taxon>Methylosinus</taxon>
    </lineage>
</organism>
<dbReference type="KEGG" id="mtw:CQW49_23565"/>
<evidence type="ECO:0000259" key="2">
    <source>
        <dbReference type="PROSITE" id="PS50106"/>
    </source>
</evidence>
<geneLocation type="plasmid" evidence="4">
    <name>pob3b3</name>
</geneLocation>
<evidence type="ECO:0000256" key="1">
    <source>
        <dbReference type="SAM" id="SignalP"/>
    </source>
</evidence>
<dbReference type="PROSITE" id="PS50106">
    <property type="entry name" value="PDZ"/>
    <property type="match status" value="1"/>
</dbReference>
<dbReference type="PROSITE" id="PS51257">
    <property type="entry name" value="PROKAR_LIPOPROTEIN"/>
    <property type="match status" value="1"/>
</dbReference>
<dbReference type="InterPro" id="IPR036034">
    <property type="entry name" value="PDZ_sf"/>
</dbReference>
<sequence length="422" mass="45580">MTDFPRCALLVVPMLLSCVSAPAEAARKGPPPQTTVAFATGEIPMILDAGRVLLDVAFETPEGGTRKALVWFNMGMAAPVLTRTLYQELAIDRGRPLRFWVGDRAIMADAGGVVNGDGGLGVPDFRHLFAPKPVEAMLPASLLQQFIVTLDYGRHALAIAEPGTRKPEGVAVPCEVNSKTGVIAIEVKIGDSVYPLALDAGSGYSWVRGDVARGWMAQHPEWRRAFGAVGPANANMVDFAFEKDGVVFRVPRITVGALSLDNVGALATAPILGVFVDGLLGDFFWDNWRKAAPTPVIGWLGGNVLKDYKLTIDYPNRMTYWRKQRSIDLHGLDQPGLTLVRRDDRYFIGNLVRKASAEGADEAIEGAEIGDELVAVDGAEIRGASREAVLSKLHGAPGERRRLLLERDGARIEIDAAITGYE</sequence>
<proteinExistence type="predicted"/>
<keyword evidence="1" id="KW-0732">Signal</keyword>
<dbReference type="AlphaFoldDB" id="A0A2D2D7I2"/>
<feature type="domain" description="PDZ" evidence="2">
    <location>
        <begin position="336"/>
        <end position="408"/>
    </location>
</feature>
<dbReference type="STRING" id="595536.GCA_000178815_00047"/>
<feature type="signal peptide" evidence="1">
    <location>
        <begin position="1"/>
        <end position="25"/>
    </location>
</feature>
<dbReference type="SUPFAM" id="SSF50156">
    <property type="entry name" value="PDZ domain-like"/>
    <property type="match status" value="1"/>
</dbReference>
<evidence type="ECO:0000313" key="3">
    <source>
        <dbReference type="EMBL" id="ATQ70933.1"/>
    </source>
</evidence>
<keyword evidence="3" id="KW-0614">Plasmid</keyword>
<dbReference type="RefSeq" id="WP_003615390.1">
    <property type="nucleotide sequence ID" value="NZ_ADVE02000003.1"/>
</dbReference>
<feature type="chain" id="PRO_5013608534" evidence="1">
    <location>
        <begin position="26"/>
        <end position="422"/>
    </location>
</feature>
<protein>
    <submittedName>
        <fullName evidence="3">Peptide-binding protein</fullName>
    </submittedName>
</protein>
<dbReference type="Proteomes" id="UP000230709">
    <property type="component" value="Plasmid pOB3b3"/>
</dbReference>
<dbReference type="InterPro" id="IPR001478">
    <property type="entry name" value="PDZ"/>
</dbReference>